<sequence>MKKTVWIFGLIIGGILAANMVAMVQMVYSGKFKGNDFVGYAALVVIFSIIFFGIRNYKNKQNAGLISFGKAFKIGTLIAFIGSTVYVVVWLFYYYLFVPDFMDVYTSCVLRESTPADLPAKTQQMADFKEMYKNPLFVVLITYSEVFPIGLIVALISGLILKKKVKTIK</sequence>
<dbReference type="AlphaFoldDB" id="C6XYL2"/>
<dbReference type="InterPro" id="IPR025250">
    <property type="entry name" value="DUF4199"/>
</dbReference>
<organism evidence="2 3">
    <name type="scientific">Pedobacter heparinus (strain ATCC 13125 / DSM 2366 / CIP 104194 / JCM 7457 / NBRC 12017 / NCIMB 9290 / NRRL B-14731 / HIM 762-3)</name>
    <dbReference type="NCBI Taxonomy" id="485917"/>
    <lineage>
        <taxon>Bacteria</taxon>
        <taxon>Pseudomonadati</taxon>
        <taxon>Bacteroidota</taxon>
        <taxon>Sphingobacteriia</taxon>
        <taxon>Sphingobacteriales</taxon>
        <taxon>Sphingobacteriaceae</taxon>
        <taxon>Pedobacter</taxon>
    </lineage>
</organism>
<accession>C6XYL2</accession>
<protein>
    <recommendedName>
        <fullName evidence="4">DUF4199 domain-containing protein</fullName>
    </recommendedName>
</protein>
<keyword evidence="1" id="KW-0472">Membrane</keyword>
<gene>
    <name evidence="2" type="ordered locus">Phep_2290</name>
</gene>
<evidence type="ECO:0008006" key="4">
    <source>
        <dbReference type="Google" id="ProtNLM"/>
    </source>
</evidence>
<dbReference type="STRING" id="485917.Phep_2290"/>
<dbReference type="RefSeq" id="WP_015808107.1">
    <property type="nucleotide sequence ID" value="NC_013061.1"/>
</dbReference>
<dbReference type="Pfam" id="PF13858">
    <property type="entry name" value="DUF4199"/>
    <property type="match status" value="1"/>
</dbReference>
<proteinExistence type="predicted"/>
<keyword evidence="1" id="KW-0812">Transmembrane</keyword>
<dbReference type="Proteomes" id="UP000000852">
    <property type="component" value="Chromosome"/>
</dbReference>
<reference evidence="2 3" key="1">
    <citation type="journal article" date="2009" name="Stand. Genomic Sci.">
        <title>Complete genome sequence of Pedobacter heparinus type strain (HIM 762-3).</title>
        <authorList>
            <person name="Han C."/>
            <person name="Spring S."/>
            <person name="Lapidus A."/>
            <person name="Del Rio T.G."/>
            <person name="Tice H."/>
            <person name="Copeland A."/>
            <person name="Cheng J.F."/>
            <person name="Lucas S."/>
            <person name="Chen F."/>
            <person name="Nolan M."/>
            <person name="Bruce D."/>
            <person name="Goodwin L."/>
            <person name="Pitluck S."/>
            <person name="Ivanova N."/>
            <person name="Mavromatis K."/>
            <person name="Mikhailova N."/>
            <person name="Pati A."/>
            <person name="Chen A."/>
            <person name="Palaniappan K."/>
            <person name="Land M."/>
            <person name="Hauser L."/>
            <person name="Chang Y.J."/>
            <person name="Jeffries C.C."/>
            <person name="Saunders E."/>
            <person name="Chertkov O."/>
            <person name="Brettin T."/>
            <person name="Goker M."/>
            <person name="Rohde M."/>
            <person name="Bristow J."/>
            <person name="Eisen J.A."/>
            <person name="Markowitz V."/>
            <person name="Hugenholtz P."/>
            <person name="Kyrpides N.C."/>
            <person name="Klenk H.P."/>
            <person name="Detter J.C."/>
        </authorList>
    </citation>
    <scope>NUCLEOTIDE SEQUENCE [LARGE SCALE GENOMIC DNA]</scope>
    <source>
        <strain evidence="3">ATCC 13125 / DSM 2366 / CIP 104194 / JCM 7457 / NBRC 12017 / NCIMB 9290 / NRRL B-14731 / HIM 762-3</strain>
    </source>
</reference>
<dbReference type="eggNOG" id="ENOG5030PE6">
    <property type="taxonomic scope" value="Bacteria"/>
</dbReference>
<evidence type="ECO:0000256" key="1">
    <source>
        <dbReference type="SAM" id="Phobius"/>
    </source>
</evidence>
<evidence type="ECO:0000313" key="2">
    <source>
        <dbReference type="EMBL" id="ACU04494.1"/>
    </source>
</evidence>
<feature type="transmembrane region" description="Helical" evidence="1">
    <location>
        <begin position="74"/>
        <end position="96"/>
    </location>
</feature>
<feature type="transmembrane region" description="Helical" evidence="1">
    <location>
        <begin position="37"/>
        <end position="54"/>
    </location>
</feature>
<feature type="transmembrane region" description="Helical" evidence="1">
    <location>
        <begin position="5"/>
        <end position="25"/>
    </location>
</feature>
<dbReference type="KEGG" id="phe:Phep_2290"/>
<dbReference type="HOGENOM" id="CLU_129688_0_0_10"/>
<keyword evidence="1" id="KW-1133">Transmembrane helix</keyword>
<evidence type="ECO:0000313" key="3">
    <source>
        <dbReference type="Proteomes" id="UP000000852"/>
    </source>
</evidence>
<keyword evidence="3" id="KW-1185">Reference proteome</keyword>
<feature type="transmembrane region" description="Helical" evidence="1">
    <location>
        <begin position="136"/>
        <end position="161"/>
    </location>
</feature>
<dbReference type="OrthoDB" id="6384283at2"/>
<dbReference type="EMBL" id="CP001681">
    <property type="protein sequence ID" value="ACU04494.1"/>
    <property type="molecule type" value="Genomic_DNA"/>
</dbReference>
<name>C6XYL2_PEDHD</name>